<organism evidence="1 2">
    <name type="scientific">Tenacibaculum aiptasiae</name>
    <dbReference type="NCBI Taxonomy" id="426481"/>
    <lineage>
        <taxon>Bacteria</taxon>
        <taxon>Pseudomonadati</taxon>
        <taxon>Bacteroidota</taxon>
        <taxon>Flavobacteriia</taxon>
        <taxon>Flavobacteriales</taxon>
        <taxon>Flavobacteriaceae</taxon>
        <taxon>Tenacibaculum</taxon>
    </lineage>
</organism>
<gene>
    <name evidence="1" type="ORF">F7018_17905</name>
</gene>
<dbReference type="AlphaFoldDB" id="A0A7J5A6N1"/>
<dbReference type="OrthoDB" id="9792284at2"/>
<protein>
    <submittedName>
        <fullName evidence="1">Nuclear transport factor 2 family protein</fullName>
    </submittedName>
</protein>
<evidence type="ECO:0000313" key="2">
    <source>
        <dbReference type="Proteomes" id="UP000467305"/>
    </source>
</evidence>
<sequence length="191" mass="21915">MKTTFIICLTFTPVLFGFQKEPINKEFLQANVYGNRVINKSIINYDKSFVSDDRLFYESLISTKTETPDQKLVKKTLQNYISGSSYNKLELIKSAFASNATLYLTGRQGFKRYTPEEYANFFKNGEAGKFNGREGRILEFEITKDIATAKVEIAGPKRKWVYIDLFLLKKIEGNWKIISKTATKVSEVKAN</sequence>
<dbReference type="EMBL" id="WAAU01000037">
    <property type="protein sequence ID" value="KAB1153221.1"/>
    <property type="molecule type" value="Genomic_DNA"/>
</dbReference>
<dbReference type="RefSeq" id="WP_150901476.1">
    <property type="nucleotide sequence ID" value="NZ_WAAU01000037.1"/>
</dbReference>
<proteinExistence type="predicted"/>
<dbReference type="Pfam" id="PF12893">
    <property type="entry name" value="Lumazine_bd_2"/>
    <property type="match status" value="1"/>
</dbReference>
<name>A0A7J5A6N1_9FLAO</name>
<keyword evidence="2" id="KW-1185">Reference proteome</keyword>
<dbReference type="SUPFAM" id="SSF54427">
    <property type="entry name" value="NTF2-like"/>
    <property type="match status" value="1"/>
</dbReference>
<reference evidence="1 2" key="1">
    <citation type="submission" date="2019-09" db="EMBL/GenBank/DDBJ databases">
        <authorList>
            <person name="Cao W.R."/>
        </authorList>
    </citation>
    <scope>NUCLEOTIDE SEQUENCE [LARGE SCALE GENOMIC DNA]</scope>
    <source>
        <strain evidence="2">a4</strain>
    </source>
</reference>
<dbReference type="Gene3D" id="3.10.450.50">
    <property type="match status" value="1"/>
</dbReference>
<accession>A0A7J5A6N1</accession>
<dbReference type="InterPro" id="IPR032710">
    <property type="entry name" value="NTF2-like_dom_sf"/>
</dbReference>
<dbReference type="Proteomes" id="UP000467305">
    <property type="component" value="Unassembled WGS sequence"/>
</dbReference>
<comment type="caution">
    <text evidence="1">The sequence shown here is derived from an EMBL/GenBank/DDBJ whole genome shotgun (WGS) entry which is preliminary data.</text>
</comment>
<dbReference type="InterPro" id="IPR039437">
    <property type="entry name" value="FrzH/put_lumazine-bd"/>
</dbReference>
<evidence type="ECO:0000313" key="1">
    <source>
        <dbReference type="EMBL" id="KAB1153221.1"/>
    </source>
</evidence>